<sequence>MFVPIVPNRSHIIVLNDRYVHAWHIEWTTADRVSHVFLEIYAQCRENVESSDLSYILIEKVTTSLRDAIEKWHIEFGNVYDRQIFGVGT</sequence>
<name>A0ABR2KMY7_9EUKA</name>
<organism evidence="1 2">
    <name type="scientific">Tritrichomonas musculus</name>
    <dbReference type="NCBI Taxonomy" id="1915356"/>
    <lineage>
        <taxon>Eukaryota</taxon>
        <taxon>Metamonada</taxon>
        <taxon>Parabasalia</taxon>
        <taxon>Tritrichomonadida</taxon>
        <taxon>Tritrichomonadidae</taxon>
        <taxon>Tritrichomonas</taxon>
    </lineage>
</organism>
<keyword evidence="2" id="KW-1185">Reference proteome</keyword>
<evidence type="ECO:0000313" key="1">
    <source>
        <dbReference type="EMBL" id="KAK8892507.1"/>
    </source>
</evidence>
<dbReference type="EMBL" id="JAPFFF010000004">
    <property type="protein sequence ID" value="KAK8892507.1"/>
    <property type="molecule type" value="Genomic_DNA"/>
</dbReference>
<proteinExistence type="predicted"/>
<reference evidence="1 2" key="1">
    <citation type="submission" date="2024-04" db="EMBL/GenBank/DDBJ databases">
        <title>Tritrichomonas musculus Genome.</title>
        <authorList>
            <person name="Alves-Ferreira E."/>
            <person name="Grigg M."/>
            <person name="Lorenzi H."/>
            <person name="Galac M."/>
        </authorList>
    </citation>
    <scope>NUCLEOTIDE SEQUENCE [LARGE SCALE GENOMIC DNA]</scope>
    <source>
        <strain evidence="1 2">EAF2021</strain>
    </source>
</reference>
<comment type="caution">
    <text evidence="1">The sequence shown here is derived from an EMBL/GenBank/DDBJ whole genome shotgun (WGS) entry which is preliminary data.</text>
</comment>
<gene>
    <name evidence="1" type="ORF">M9Y10_029739</name>
</gene>
<protein>
    <submittedName>
        <fullName evidence="1">Uncharacterized protein</fullName>
    </submittedName>
</protein>
<accession>A0ABR2KMY7</accession>
<evidence type="ECO:0000313" key="2">
    <source>
        <dbReference type="Proteomes" id="UP001470230"/>
    </source>
</evidence>
<dbReference type="Proteomes" id="UP001470230">
    <property type="component" value="Unassembled WGS sequence"/>
</dbReference>